<proteinExistence type="predicted"/>
<feature type="compositionally biased region" description="Basic residues" evidence="3">
    <location>
        <begin position="464"/>
        <end position="478"/>
    </location>
</feature>
<sequence length="946" mass="105100">MDSFFGFDTTLSVVSNKESVDAGDGKRSRSSPCYFKEEESDEEEYDALNDETFGAADKGDWEHIHENLVRLESGAKEEDDALSSELDDGHSQHQLLFDDYDLDLKFNFYDTNDESGRSSAGAQSIGDEFASKLRLDPSIWDSPVKVPAHHLHHQPVTAGFPQTAAIQPRVSSAFQNSSPTPGQPPVSSGLAGAGFPTGLVAPPMKMLSVEDIERNIIEQQRQKLKEHQQTILHQQQQQQQQQKQQQQHKLFAQQQQAILRNQRKHQQTHSTKSRETLPMPKDGPLKMQHGIGMLPSAMNPIGSVVPTPMLNPPQLLPTRNALFPSVPGHSHSAAHLLTQSGRVPLGMLPPPYGLLSAAGQFPGPINNLAMHPAFPHAALGSHGLHGLLAGPGPIPSLGQQQRHPVPPSPFLLQPNASSVQNNQFNQRLVQEIQQNHPLLAFNRQQQQLAGTFNGNSNGSNNNSHTHKHHSGQYMHHHQQQQQYRNSNGMPHKVGSAVEHDEYANLMSNREKQWLIGIQLTQLNSDWPYFSDYYFTVFKERQAALKGESHAANRAYKDNQLNHPFTQPTGHAQLLLMSSMAKSAGMLHARERKSSESKSIAGGSNGVDGKESVRTYTPLQFENSLGKLQCGSVTAPRKIIDMEVMGGEERDANGNGMNMEHSVSQRKTRHVLLLIETLYRIVLKLEDLQNPTAIEAFVLLREKRQRERNLLNADGGTGGCRGTLAELPERDETYDELVAALIGNLSQDKTTSILGVRKGKILLRRSLAVLRKHPFRWTLWAMIFNAIPSLQRKDRDDVDGLLFSLYAEFERHVQCGTVADLLQLSKILGPSSTGDAAMRYLTTSKLLLSAVITIIFQMEILYGKHPRPFNTEEDESSWLAFLLHANRMVCNRLTAKTNGGAPVHGCIRISPNNNIARTLRVHFGRFSDRAIGSDLLDFITDNGNDGN</sequence>
<feature type="region of interest" description="Disordered" evidence="3">
    <location>
        <begin position="450"/>
        <end position="489"/>
    </location>
</feature>
<feature type="compositionally biased region" description="Basic and acidic residues" evidence="3">
    <location>
        <begin position="18"/>
        <end position="27"/>
    </location>
</feature>
<dbReference type="VEuPathDB" id="VectorBase:ASIS011900"/>
<keyword evidence="2" id="KW-0963">Cytoplasm</keyword>
<feature type="compositionally biased region" description="Low complexity" evidence="3">
    <location>
        <begin position="229"/>
        <end position="258"/>
    </location>
</feature>
<accession>A0A084W1Y6</accession>
<protein>
    <recommendedName>
        <fullName evidence="7">Protein PAT1 homolog 1</fullName>
    </recommendedName>
</protein>
<feature type="region of interest" description="Disordered" evidence="3">
    <location>
        <begin position="228"/>
        <end position="286"/>
    </location>
</feature>
<dbReference type="GO" id="GO:0033962">
    <property type="term" value="P:P-body assembly"/>
    <property type="evidence" value="ECO:0007669"/>
    <property type="project" value="TreeGrafter"/>
</dbReference>
<dbReference type="GO" id="GO:0003723">
    <property type="term" value="F:RNA binding"/>
    <property type="evidence" value="ECO:0007669"/>
    <property type="project" value="TreeGrafter"/>
</dbReference>
<dbReference type="VEuPathDB" id="VectorBase:ASIC012123"/>
<gene>
    <name evidence="4" type="ORF">ZHAS_00012123</name>
</gene>
<dbReference type="STRING" id="74873.A0A084W1Y6"/>
<comment type="subcellular location">
    <subcellularLocation>
        <location evidence="1">Cytoplasm</location>
        <location evidence="1">P-body</location>
    </subcellularLocation>
</comment>
<keyword evidence="6" id="KW-1185">Reference proteome</keyword>
<feature type="region of interest" description="Disordered" evidence="3">
    <location>
        <begin position="172"/>
        <end position="194"/>
    </location>
</feature>
<dbReference type="GO" id="GO:0000290">
    <property type="term" value="P:deadenylation-dependent decapping of nuclear-transcribed mRNA"/>
    <property type="evidence" value="ECO:0007669"/>
    <property type="project" value="InterPro"/>
</dbReference>
<organism evidence="4">
    <name type="scientific">Anopheles sinensis</name>
    <name type="common">Mosquito</name>
    <dbReference type="NCBI Taxonomy" id="74873"/>
    <lineage>
        <taxon>Eukaryota</taxon>
        <taxon>Metazoa</taxon>
        <taxon>Ecdysozoa</taxon>
        <taxon>Arthropoda</taxon>
        <taxon>Hexapoda</taxon>
        <taxon>Insecta</taxon>
        <taxon>Pterygota</taxon>
        <taxon>Neoptera</taxon>
        <taxon>Endopterygota</taxon>
        <taxon>Diptera</taxon>
        <taxon>Nematocera</taxon>
        <taxon>Culicoidea</taxon>
        <taxon>Culicidae</taxon>
        <taxon>Anophelinae</taxon>
        <taxon>Anopheles</taxon>
    </lineage>
</organism>
<evidence type="ECO:0000256" key="3">
    <source>
        <dbReference type="SAM" id="MobiDB-lite"/>
    </source>
</evidence>
<evidence type="ECO:0000256" key="2">
    <source>
        <dbReference type="ARBA" id="ARBA00022490"/>
    </source>
</evidence>
<reference evidence="4 6" key="1">
    <citation type="journal article" date="2014" name="BMC Genomics">
        <title>Genome sequence of Anopheles sinensis provides insight into genetics basis of mosquito competence for malaria parasites.</title>
        <authorList>
            <person name="Zhou D."/>
            <person name="Zhang D."/>
            <person name="Ding G."/>
            <person name="Shi L."/>
            <person name="Hou Q."/>
            <person name="Ye Y."/>
            <person name="Xu Y."/>
            <person name="Zhou H."/>
            <person name="Xiong C."/>
            <person name="Li S."/>
            <person name="Yu J."/>
            <person name="Hong S."/>
            <person name="Yu X."/>
            <person name="Zou P."/>
            <person name="Chen C."/>
            <person name="Chang X."/>
            <person name="Wang W."/>
            <person name="Lv Y."/>
            <person name="Sun Y."/>
            <person name="Ma L."/>
            <person name="Shen B."/>
            <person name="Zhu C."/>
        </authorList>
    </citation>
    <scope>NUCLEOTIDE SEQUENCE [LARGE SCALE GENOMIC DNA]</scope>
</reference>
<dbReference type="EMBL" id="KE525272">
    <property type="protein sequence ID" value="KFB44230.1"/>
    <property type="molecule type" value="Genomic_DNA"/>
</dbReference>
<dbReference type="AlphaFoldDB" id="A0A084W1Y6"/>
<evidence type="ECO:0000313" key="6">
    <source>
        <dbReference type="Proteomes" id="UP000030765"/>
    </source>
</evidence>
<feature type="region of interest" description="Disordered" evidence="3">
    <location>
        <begin position="585"/>
        <end position="610"/>
    </location>
</feature>
<feature type="region of interest" description="Disordered" evidence="3">
    <location>
        <begin position="17"/>
        <end position="45"/>
    </location>
</feature>
<dbReference type="InterPro" id="IPR039900">
    <property type="entry name" value="Pat1-like"/>
</dbReference>
<evidence type="ECO:0000313" key="4">
    <source>
        <dbReference type="EMBL" id="KFB44230.1"/>
    </source>
</evidence>
<reference evidence="5" key="2">
    <citation type="submission" date="2020-05" db="UniProtKB">
        <authorList>
            <consortium name="EnsemblMetazoa"/>
        </authorList>
    </citation>
    <scope>IDENTIFICATION</scope>
</reference>
<evidence type="ECO:0000313" key="5">
    <source>
        <dbReference type="EnsemblMetazoa" id="ASIC012123-PA"/>
    </source>
</evidence>
<dbReference type="OrthoDB" id="8251691at2759"/>
<dbReference type="PANTHER" id="PTHR21551">
    <property type="entry name" value="TOPOISOMERASE II-ASSOCIATED PROTEIN PAT1"/>
    <property type="match status" value="1"/>
</dbReference>
<name>A0A084W1Y6_ANOSI</name>
<dbReference type="Proteomes" id="UP000030765">
    <property type="component" value="Unassembled WGS sequence"/>
</dbReference>
<dbReference type="PANTHER" id="PTHR21551:SF0">
    <property type="entry name" value="PROTEIN ASSOCIATED WITH TOPO II RELATED-1, ISOFORM A"/>
    <property type="match status" value="1"/>
</dbReference>
<feature type="compositionally biased region" description="Low complexity" evidence="3">
    <location>
        <begin position="450"/>
        <end position="463"/>
    </location>
</feature>
<dbReference type="EMBL" id="ATLV01019471">
    <property type="status" value="NOT_ANNOTATED_CDS"/>
    <property type="molecule type" value="Genomic_DNA"/>
</dbReference>
<dbReference type="OMA" id="TIIFQME"/>
<dbReference type="GO" id="GO:0000932">
    <property type="term" value="C:P-body"/>
    <property type="evidence" value="ECO:0007669"/>
    <property type="project" value="UniProtKB-SubCell"/>
</dbReference>
<dbReference type="EnsemblMetazoa" id="ASIC012123-RA">
    <property type="protein sequence ID" value="ASIC012123-PA"/>
    <property type="gene ID" value="ASIC012123"/>
</dbReference>
<evidence type="ECO:0000256" key="1">
    <source>
        <dbReference type="ARBA" id="ARBA00004201"/>
    </source>
</evidence>
<evidence type="ECO:0008006" key="7">
    <source>
        <dbReference type="Google" id="ProtNLM"/>
    </source>
</evidence>